<evidence type="ECO:0000313" key="4">
    <source>
        <dbReference type="Proteomes" id="UP000187412"/>
    </source>
</evidence>
<comment type="caution">
    <text evidence="3">The sequence shown here is derived from an EMBL/GenBank/DDBJ whole genome shotgun (WGS) entry which is preliminary data.</text>
</comment>
<keyword evidence="2" id="KW-0732">Signal</keyword>
<evidence type="ECO:0008006" key="5">
    <source>
        <dbReference type="Google" id="ProtNLM"/>
    </source>
</evidence>
<dbReference type="PROSITE" id="PS51257">
    <property type="entry name" value="PROKAR_LIPOPROTEIN"/>
    <property type="match status" value="1"/>
</dbReference>
<evidence type="ECO:0000256" key="2">
    <source>
        <dbReference type="SAM" id="SignalP"/>
    </source>
</evidence>
<feature type="signal peptide" evidence="2">
    <location>
        <begin position="1"/>
        <end position="24"/>
    </location>
</feature>
<reference evidence="3 4" key="1">
    <citation type="submission" date="2016-10" db="EMBL/GenBank/DDBJ databases">
        <title>Paenibacillus species isolates.</title>
        <authorList>
            <person name="Beno S.M."/>
        </authorList>
    </citation>
    <scope>NUCLEOTIDE SEQUENCE [LARGE SCALE GENOMIC DNA]</scope>
    <source>
        <strain evidence="3 4">FSL H7-0744</strain>
    </source>
</reference>
<protein>
    <recommendedName>
        <fullName evidence="5">Lipoprotein</fullName>
    </recommendedName>
</protein>
<dbReference type="Proteomes" id="UP000187412">
    <property type="component" value="Unassembled WGS sequence"/>
</dbReference>
<keyword evidence="4" id="KW-1185">Reference proteome</keyword>
<dbReference type="EMBL" id="MPTB01000039">
    <property type="protein sequence ID" value="OMD42723.1"/>
    <property type="molecule type" value="Genomic_DNA"/>
</dbReference>
<feature type="compositionally biased region" description="Low complexity" evidence="1">
    <location>
        <begin position="39"/>
        <end position="53"/>
    </location>
</feature>
<gene>
    <name evidence="3" type="ORF">BSK56_25215</name>
</gene>
<evidence type="ECO:0000313" key="3">
    <source>
        <dbReference type="EMBL" id="OMD42723.1"/>
    </source>
</evidence>
<proteinExistence type="predicted"/>
<sequence>MKSQRSLPAIAAVAVLMLTLTACGGNTPAEAPGEPSATVSPSPVANTAVPAPSPTATAEAQVIQGTGSYVGQIDSHSIEIETEEGPTAFELDAGTESVLEGLEMEDPVVFEYVEKPVEGDPSVVQRILSKLSKAEEGAAPAAKLPETRTMKLTLEGMAEEKTATLADGEGYSLYVFDIFTFDAASNRLSMKVDPDYYAEIEKLPSDFNLDLLEQEGRKELSVTGKVTALSKEERDLRMSDLRLYLTATGSGLTRQTIVKEIDGQGYMIKLNIPQREASEGFGPHVYASLDSIVSR</sequence>
<feature type="region of interest" description="Disordered" evidence="1">
    <location>
        <begin position="27"/>
        <end position="53"/>
    </location>
</feature>
<evidence type="ECO:0000256" key="1">
    <source>
        <dbReference type="SAM" id="MobiDB-lite"/>
    </source>
</evidence>
<feature type="chain" id="PRO_5046292045" description="Lipoprotein" evidence="2">
    <location>
        <begin position="25"/>
        <end position="295"/>
    </location>
</feature>
<dbReference type="RefSeq" id="WP_076113270.1">
    <property type="nucleotide sequence ID" value="NZ_MPTB01000039.1"/>
</dbReference>
<organism evidence="3 4">
    <name type="scientific">Paenibacillus borealis</name>
    <dbReference type="NCBI Taxonomy" id="160799"/>
    <lineage>
        <taxon>Bacteria</taxon>
        <taxon>Bacillati</taxon>
        <taxon>Bacillota</taxon>
        <taxon>Bacilli</taxon>
        <taxon>Bacillales</taxon>
        <taxon>Paenibacillaceae</taxon>
        <taxon>Paenibacillus</taxon>
    </lineage>
</organism>
<name>A0ABX3H3J4_PAEBO</name>
<accession>A0ABX3H3J4</accession>